<feature type="compositionally biased region" description="Basic and acidic residues" evidence="9">
    <location>
        <begin position="1336"/>
        <end position="1347"/>
    </location>
</feature>
<dbReference type="GO" id="GO:0051213">
    <property type="term" value="F:dioxygenase activity"/>
    <property type="evidence" value="ECO:0007669"/>
    <property type="project" value="UniProtKB-KW"/>
</dbReference>
<feature type="compositionally biased region" description="Low complexity" evidence="9">
    <location>
        <begin position="677"/>
        <end position="698"/>
    </location>
</feature>
<dbReference type="InterPro" id="IPR001965">
    <property type="entry name" value="Znf_PHD"/>
</dbReference>
<protein>
    <recommendedName>
        <fullName evidence="10">JmjC domain-containing protein</fullName>
    </recommendedName>
</protein>
<feature type="compositionally biased region" description="Low complexity" evidence="9">
    <location>
        <begin position="890"/>
        <end position="901"/>
    </location>
</feature>
<dbReference type="PROSITE" id="PS51184">
    <property type="entry name" value="JMJC"/>
    <property type="match status" value="1"/>
</dbReference>
<keyword evidence="3" id="KW-0863">Zinc-finger</keyword>
<keyword evidence="4" id="KW-0862">Zinc</keyword>
<keyword evidence="7" id="KW-0408">Iron</keyword>
<evidence type="ECO:0000256" key="3">
    <source>
        <dbReference type="ARBA" id="ARBA00022771"/>
    </source>
</evidence>
<dbReference type="InterPro" id="IPR004198">
    <property type="entry name" value="Znf_C5HC2"/>
</dbReference>
<evidence type="ECO:0000256" key="7">
    <source>
        <dbReference type="ARBA" id="ARBA00023004"/>
    </source>
</evidence>
<dbReference type="GO" id="GO:0008270">
    <property type="term" value="F:zinc ion binding"/>
    <property type="evidence" value="ECO:0007669"/>
    <property type="project" value="UniProtKB-KW"/>
</dbReference>
<feature type="region of interest" description="Disordered" evidence="9">
    <location>
        <begin position="1185"/>
        <end position="1217"/>
    </location>
</feature>
<feature type="compositionally biased region" description="Low complexity" evidence="9">
    <location>
        <begin position="979"/>
        <end position="992"/>
    </location>
</feature>
<dbReference type="SMART" id="SM00249">
    <property type="entry name" value="PHD"/>
    <property type="match status" value="2"/>
</dbReference>
<feature type="domain" description="JmjC" evidence="10">
    <location>
        <begin position="1"/>
        <end position="116"/>
    </location>
</feature>
<feature type="region of interest" description="Disordered" evidence="9">
    <location>
        <begin position="860"/>
        <end position="937"/>
    </location>
</feature>
<evidence type="ECO:0000256" key="4">
    <source>
        <dbReference type="ARBA" id="ARBA00022833"/>
    </source>
</evidence>
<feature type="region of interest" description="Disordered" evidence="9">
    <location>
        <begin position="501"/>
        <end position="569"/>
    </location>
</feature>
<feature type="region of interest" description="Disordered" evidence="9">
    <location>
        <begin position="625"/>
        <end position="649"/>
    </location>
</feature>
<keyword evidence="6" id="KW-0223">Dioxygenase</keyword>
<feature type="region of interest" description="Disordered" evidence="9">
    <location>
        <begin position="959"/>
        <end position="993"/>
    </location>
</feature>
<organism evidence="11 12">
    <name type="scientific">Heterodera trifolii</name>
    <dbReference type="NCBI Taxonomy" id="157864"/>
    <lineage>
        <taxon>Eukaryota</taxon>
        <taxon>Metazoa</taxon>
        <taxon>Ecdysozoa</taxon>
        <taxon>Nematoda</taxon>
        <taxon>Chromadorea</taxon>
        <taxon>Rhabditida</taxon>
        <taxon>Tylenchina</taxon>
        <taxon>Tylenchomorpha</taxon>
        <taxon>Tylenchoidea</taxon>
        <taxon>Heteroderidae</taxon>
        <taxon>Heteroderinae</taxon>
        <taxon>Heterodera</taxon>
    </lineage>
</organism>
<dbReference type="Gene3D" id="3.30.40.10">
    <property type="entry name" value="Zinc/RING finger domain, C3HC4 (zinc finger)"/>
    <property type="match status" value="1"/>
</dbReference>
<dbReference type="InterPro" id="IPR003347">
    <property type="entry name" value="JmjC_dom"/>
</dbReference>
<dbReference type="SUPFAM" id="SSF51197">
    <property type="entry name" value="Clavaminate synthase-like"/>
    <property type="match status" value="1"/>
</dbReference>
<evidence type="ECO:0000259" key="10">
    <source>
        <dbReference type="PROSITE" id="PS51184"/>
    </source>
</evidence>
<dbReference type="Proteomes" id="UP001620626">
    <property type="component" value="Unassembled WGS sequence"/>
</dbReference>
<feature type="compositionally biased region" description="Low complexity" evidence="9">
    <location>
        <begin position="911"/>
        <end position="932"/>
    </location>
</feature>
<evidence type="ECO:0000256" key="5">
    <source>
        <dbReference type="ARBA" id="ARBA00022853"/>
    </source>
</evidence>
<feature type="region of interest" description="Disordered" evidence="9">
    <location>
        <begin position="1468"/>
        <end position="1496"/>
    </location>
</feature>
<proteinExistence type="predicted"/>
<feature type="compositionally biased region" description="Acidic residues" evidence="9">
    <location>
        <begin position="556"/>
        <end position="565"/>
    </location>
</feature>
<evidence type="ECO:0000313" key="12">
    <source>
        <dbReference type="Proteomes" id="UP001620626"/>
    </source>
</evidence>
<dbReference type="SUPFAM" id="SSF57903">
    <property type="entry name" value="FYVE/PHD zinc finger"/>
    <property type="match status" value="1"/>
</dbReference>
<comment type="subcellular location">
    <subcellularLocation>
        <location evidence="1">Nucleus</location>
    </subcellularLocation>
</comment>
<accession>A0ABD2LV21</accession>
<dbReference type="EMBL" id="JBICBT010000293">
    <property type="protein sequence ID" value="KAL3118119.1"/>
    <property type="molecule type" value="Genomic_DNA"/>
</dbReference>
<evidence type="ECO:0000256" key="9">
    <source>
        <dbReference type="SAM" id="MobiDB-lite"/>
    </source>
</evidence>
<feature type="compositionally biased region" description="Low complexity" evidence="9">
    <location>
        <begin position="1249"/>
        <end position="1260"/>
    </location>
</feature>
<keyword evidence="8" id="KW-0539">Nucleus</keyword>
<feature type="compositionally biased region" description="Basic and acidic residues" evidence="9">
    <location>
        <begin position="501"/>
        <end position="518"/>
    </location>
</feature>
<dbReference type="SMART" id="SM00558">
    <property type="entry name" value="JmjC"/>
    <property type="match status" value="1"/>
</dbReference>
<dbReference type="PANTHER" id="PTHR10694:SF33">
    <property type="entry name" value="LYSINE-SPECIFIC DEMETHYLASE 5"/>
    <property type="match status" value="1"/>
</dbReference>
<evidence type="ECO:0000313" key="11">
    <source>
        <dbReference type="EMBL" id="KAL3118119.1"/>
    </source>
</evidence>
<keyword evidence="5" id="KW-0156">Chromatin regulator</keyword>
<dbReference type="Gene3D" id="2.60.120.650">
    <property type="entry name" value="Cupin"/>
    <property type="match status" value="1"/>
</dbReference>
<name>A0ABD2LV21_9BILA</name>
<dbReference type="GO" id="GO:0005634">
    <property type="term" value="C:nucleus"/>
    <property type="evidence" value="ECO:0007669"/>
    <property type="project" value="UniProtKB-SubCell"/>
</dbReference>
<evidence type="ECO:0000256" key="1">
    <source>
        <dbReference type="ARBA" id="ARBA00004123"/>
    </source>
</evidence>
<keyword evidence="6" id="KW-0560">Oxidoreductase</keyword>
<keyword evidence="12" id="KW-1185">Reference proteome</keyword>
<dbReference type="InterPro" id="IPR013083">
    <property type="entry name" value="Znf_RING/FYVE/PHD"/>
</dbReference>
<evidence type="ECO:0000256" key="6">
    <source>
        <dbReference type="ARBA" id="ARBA00022964"/>
    </source>
</evidence>
<dbReference type="InterPro" id="IPR011011">
    <property type="entry name" value="Znf_FYVE_PHD"/>
</dbReference>
<feature type="compositionally biased region" description="Low complexity" evidence="9">
    <location>
        <begin position="1270"/>
        <end position="1287"/>
    </location>
</feature>
<keyword evidence="2" id="KW-0479">Metal-binding</keyword>
<dbReference type="Pfam" id="PF02373">
    <property type="entry name" value="JmjC"/>
    <property type="match status" value="1"/>
</dbReference>
<feature type="region of interest" description="Disordered" evidence="9">
    <location>
        <begin position="677"/>
        <end position="700"/>
    </location>
</feature>
<comment type="caution">
    <text evidence="11">The sequence shown here is derived from an EMBL/GenBank/DDBJ whole genome shotgun (WGS) entry which is preliminary data.</text>
</comment>
<evidence type="ECO:0000256" key="2">
    <source>
        <dbReference type="ARBA" id="ARBA00022723"/>
    </source>
</evidence>
<feature type="compositionally biased region" description="Basic and acidic residues" evidence="9">
    <location>
        <begin position="525"/>
        <end position="539"/>
    </location>
</feature>
<feature type="compositionally biased region" description="Polar residues" evidence="9">
    <location>
        <begin position="625"/>
        <end position="638"/>
    </location>
</feature>
<feature type="region of interest" description="Disordered" evidence="9">
    <location>
        <begin position="1249"/>
        <end position="1355"/>
    </location>
</feature>
<dbReference type="GO" id="GO:0141052">
    <property type="term" value="F:histone H3 demethylase activity"/>
    <property type="evidence" value="ECO:0007669"/>
    <property type="project" value="UniProtKB-ARBA"/>
</dbReference>
<dbReference type="InterPro" id="IPR048615">
    <property type="entry name" value="KDM5_C-hel"/>
</dbReference>
<dbReference type="Pfam" id="PF02928">
    <property type="entry name" value="zf-C5HC2"/>
    <property type="match status" value="1"/>
</dbReference>
<feature type="compositionally biased region" description="Basic and acidic residues" evidence="9">
    <location>
        <begin position="1317"/>
        <end position="1328"/>
    </location>
</feature>
<reference evidence="11 12" key="1">
    <citation type="submission" date="2024-10" db="EMBL/GenBank/DDBJ databases">
        <authorList>
            <person name="Kim D."/>
        </authorList>
    </citation>
    <scope>NUCLEOTIDE SEQUENCE [LARGE SCALE GENOMIC DNA]</scope>
    <source>
        <strain evidence="11">BH-2024</strain>
    </source>
</reference>
<sequence length="1496" mass="166126">MLYSINYNHWGERKIWYGVPGEEAELFDKVVKESAPELFMENKDLLHQMITHINPQFLIDRGLHVYTVHQNAGEFVITFPRSYHAGFNEGLNCAEAVNFAPPDWLKMGRLCLENYANVGRTCVFSHEELVMKMVTVAHKLSIAMCMATLDELSWIVARETDFRHRLSIAGVCAAAFCRFEDIPDDERSCAVCRTTLFCSGLCCRHDGRMVCAKHVQQLCTECSMEQYCLKFRYTLDDLVPLVHRLTERTTAFFEWRTTVAELLNGTTKPLITEADNNSSNNDGTIMNDDGKLAKMYAETNGGERAGNVGNNNRQRKKIDVLQMRALADQWRTARFPHCEQIQRINQAIVQFERTANAVRKMLNRKIRLRDQTRCQKADTRWEYAEVLSLRQQLADSMLEDRELEDAIQDLCHRVERWKSRANAALERSFVAAAAQQTVNELYALVTEAREEFNVKLEAEGLDRLKSELARCQWLVNAQTIWRQIEQWHHNTLENDIGTLEEGKEEQKQSVDEQKQHNETEEEEMDAKRGTKTEDDKNNKNVEGMVEEQSSSIDEGMTPEEEEEGEGEQKRVELLELAKTVADGLKWCTNCTAVQQLNAKLEHFLNHGNTLDQRAADFLAFARNQQQKQQKALPTTTAPSSSSGGGCVANTAPTTTTVVGTELARQKWAEITAMEVQNNNNNCGGNDAGNEPPSSSSSSLGGIDWIQSPAIDSFRAELQLAQKAYDDFDQLYKKAFSLRTLEQLEHNFAQSLFERDGQRHAKLKGWLDGLQHFVARIRTIFQKTVSYYTLFDIVAGRSDLPALIEGESMPLALFTSAKYSDNWRPMRAFESRDQLLAHLQSVGDQQCTLLHALRVTNAGRSPKETCSCARDAAPSASTPRRRGAQRLTPQSSASGSKATGGSRQRKRASLPSRTATAVGRAGRGAAAAATSSAFDTSSPTMVVTERTAVATPTTSLATCCTSTSSSTAEQHQHHMDTDGQQQQQQQHNNNNNNSLQSESAVHVAVEQQQQQQRIAPNELIPCFVCNANLHVVCVQWDPFFARLPPGVLLCQRCLRSRRPCIEDVEAACRNSELPENCLERIVVQNLFNRSVNIFTRLQRLLHTIPTGTKQIEQNVETALKKWLTMALSLEITDIEVYNVLANSAYFDLFPLPARQIQIWHHVRERMVDAQPLPIIFGHSIGGPSASGGGTNCGSGGRRVSNAGGKRRSGGNNNGTNHQHLRHSLSAMLNISSSSVSSVDSSSSLLLFPPLSSSSHSASGSSPAKQQRRHPQQQAASSSTANCCANADDGMGDDKMGDYQNGNELAMMDGQQQQQTNHVDGKGTVKREADDQMEQEEEGRNSNDQQHEHDDDDGAGGAHMEKCAADFCLRPYSEFTRWIQCEAGCARWYHFCCVGISVRGVQQISAYCCYKCAAAAASSTAATEANTTTAVSSDGHGDGTLAKVATVADNSGGQLTVPVVAADNDDDEIKMEQQQLQHSPPPPSAHHRSPTATATIYN</sequence>
<dbReference type="Pfam" id="PF21323">
    <property type="entry name" value="KDM5_C-hel"/>
    <property type="match status" value="1"/>
</dbReference>
<feature type="compositionally biased region" description="Gly residues" evidence="9">
    <location>
        <begin position="1185"/>
        <end position="1195"/>
    </location>
</feature>
<evidence type="ECO:0000256" key="8">
    <source>
        <dbReference type="ARBA" id="ARBA00023242"/>
    </source>
</evidence>
<dbReference type="PANTHER" id="PTHR10694">
    <property type="entry name" value="LYSINE-SPECIFIC DEMETHYLASE"/>
    <property type="match status" value="1"/>
</dbReference>
<gene>
    <name evidence="11" type="ORF">niasHT_001893</name>
</gene>